<evidence type="ECO:0000256" key="1">
    <source>
        <dbReference type="SAM" id="Coils"/>
    </source>
</evidence>
<dbReference type="EMBL" id="OD009195">
    <property type="protein sequence ID" value="CAD7415415.1"/>
    <property type="molecule type" value="Genomic_DNA"/>
</dbReference>
<keyword evidence="1" id="KW-0175">Coiled coil</keyword>
<proteinExistence type="predicted"/>
<accession>A0A7R9DIL3</accession>
<gene>
    <name evidence="2" type="ORF">TPSB3V08_LOCUS10313</name>
</gene>
<name>A0A7R9DIL3_TIMPO</name>
<sequence length="328" mass="37723">MKRTGRVNFILLELAIMKGRGKPVKKAEESTAPSGPGDKDLAEQYRTLERDYEADEEKLHRLERDVRVLHDQTAKQVEFSYKMSSVLGDYLKEATKDAGTINAMVNDPGLKQFLEMMYRVFYNLHERGMTKNSEEDGRFIQSLVFIILNISQLPQGQEFILSEKFTEVLAILRRLLDPEPDKDVKGQGHECTFGEHLQVLLVMRLTLLKLVTIWDYLPRAIQLHNQTKCTIINTGQRLPKLEWNEPVSHFKLAHSILKSAVSCQSAPKKPRGYCSYPHPVSSFEVTTKYLLEEGRSGLRQVCSHDLVEDKGSYPYYRVQDLQGYDTRI</sequence>
<dbReference type="AlphaFoldDB" id="A0A7R9DIL3"/>
<organism evidence="2">
    <name type="scientific">Timema poppense</name>
    <name type="common">Walking stick</name>
    <dbReference type="NCBI Taxonomy" id="170557"/>
    <lineage>
        <taxon>Eukaryota</taxon>
        <taxon>Metazoa</taxon>
        <taxon>Ecdysozoa</taxon>
        <taxon>Arthropoda</taxon>
        <taxon>Hexapoda</taxon>
        <taxon>Insecta</taxon>
        <taxon>Pterygota</taxon>
        <taxon>Neoptera</taxon>
        <taxon>Polyneoptera</taxon>
        <taxon>Phasmatodea</taxon>
        <taxon>Timematodea</taxon>
        <taxon>Timematoidea</taxon>
        <taxon>Timematidae</taxon>
        <taxon>Timema</taxon>
    </lineage>
</organism>
<protein>
    <submittedName>
        <fullName evidence="2">Uncharacterized protein</fullName>
    </submittedName>
</protein>
<reference evidence="2" key="1">
    <citation type="submission" date="2020-11" db="EMBL/GenBank/DDBJ databases">
        <authorList>
            <person name="Tran Van P."/>
        </authorList>
    </citation>
    <scope>NUCLEOTIDE SEQUENCE</scope>
</reference>
<feature type="coiled-coil region" evidence="1">
    <location>
        <begin position="38"/>
        <end position="72"/>
    </location>
</feature>
<evidence type="ECO:0000313" key="2">
    <source>
        <dbReference type="EMBL" id="CAD7415415.1"/>
    </source>
</evidence>